<name>A0A841C4X5_9ACTN</name>
<keyword evidence="2" id="KW-1185">Reference proteome</keyword>
<evidence type="ECO:0000313" key="2">
    <source>
        <dbReference type="Proteomes" id="UP000587527"/>
    </source>
</evidence>
<dbReference type="InterPro" id="IPR010310">
    <property type="entry name" value="T7SS_ESAT-6-like"/>
</dbReference>
<dbReference type="InterPro" id="IPR036689">
    <property type="entry name" value="ESAT-6-like_sf"/>
</dbReference>
<dbReference type="Proteomes" id="UP000587527">
    <property type="component" value="Unassembled WGS sequence"/>
</dbReference>
<accession>A0A841C4X5</accession>
<dbReference type="RefSeq" id="WP_184846117.1">
    <property type="nucleotide sequence ID" value="NZ_JACHMN010000003.1"/>
</dbReference>
<sequence length="100" mass="11352">MGQPTYSYSAEAIIAGITAIRNAHNKIDTALDQLESYSNGQLATWDGDARAMYTQYKLDWDGHVDKMKSIMTTNAIPSLERILDNYDLTERFNSRTWQDG</sequence>
<gene>
    <name evidence="1" type="ORF">F4553_007627</name>
</gene>
<dbReference type="Pfam" id="PF06013">
    <property type="entry name" value="WXG100"/>
    <property type="match status" value="1"/>
</dbReference>
<dbReference type="Gene3D" id="1.10.287.1060">
    <property type="entry name" value="ESAT-6-like"/>
    <property type="match status" value="1"/>
</dbReference>
<evidence type="ECO:0000313" key="1">
    <source>
        <dbReference type="EMBL" id="MBB5874193.1"/>
    </source>
</evidence>
<protein>
    <submittedName>
        <fullName evidence="1">Uncharacterized protein YukE</fullName>
    </submittedName>
</protein>
<dbReference type="SUPFAM" id="SSF140453">
    <property type="entry name" value="EsxAB dimer-like"/>
    <property type="match status" value="1"/>
</dbReference>
<reference evidence="1 2" key="1">
    <citation type="submission" date="2020-08" db="EMBL/GenBank/DDBJ databases">
        <title>Sequencing the genomes of 1000 actinobacteria strains.</title>
        <authorList>
            <person name="Klenk H.-P."/>
        </authorList>
    </citation>
    <scope>NUCLEOTIDE SEQUENCE [LARGE SCALE GENOMIC DNA]</scope>
    <source>
        <strain evidence="1 2">DSM 45362</strain>
    </source>
</reference>
<organism evidence="1 2">
    <name type="scientific">Allocatelliglobosispora scoriae</name>
    <dbReference type="NCBI Taxonomy" id="643052"/>
    <lineage>
        <taxon>Bacteria</taxon>
        <taxon>Bacillati</taxon>
        <taxon>Actinomycetota</taxon>
        <taxon>Actinomycetes</taxon>
        <taxon>Micromonosporales</taxon>
        <taxon>Micromonosporaceae</taxon>
        <taxon>Allocatelliglobosispora</taxon>
    </lineage>
</organism>
<comment type="caution">
    <text evidence="1">The sequence shown here is derived from an EMBL/GenBank/DDBJ whole genome shotgun (WGS) entry which is preliminary data.</text>
</comment>
<dbReference type="AlphaFoldDB" id="A0A841C4X5"/>
<dbReference type="EMBL" id="JACHMN010000003">
    <property type="protein sequence ID" value="MBB5874193.1"/>
    <property type="molecule type" value="Genomic_DNA"/>
</dbReference>
<proteinExistence type="predicted"/>